<comment type="caution">
    <text evidence="2">The sequence shown here is derived from an EMBL/GenBank/DDBJ whole genome shotgun (WGS) entry which is preliminary data.</text>
</comment>
<dbReference type="RefSeq" id="WP_068881378.1">
    <property type="nucleotide sequence ID" value="NZ_LNTU01000012.1"/>
</dbReference>
<protein>
    <recommendedName>
        <fullName evidence="1">HNH nuclease domain-containing protein</fullName>
    </recommendedName>
</protein>
<reference evidence="2 3" key="1">
    <citation type="submission" date="2015-11" db="EMBL/GenBank/DDBJ databases">
        <title>Draft genome sequence of Paramesorhizobium deserti A-3-E, a strain highly resistant to diverse beta-lactam antibiotics.</title>
        <authorList>
            <person name="Lv R."/>
            <person name="Yang X."/>
            <person name="Fang N."/>
            <person name="Guo J."/>
            <person name="Luo X."/>
            <person name="Peng F."/>
            <person name="Yang R."/>
            <person name="Cui Y."/>
            <person name="Fang C."/>
            <person name="Song Y."/>
        </authorList>
    </citation>
    <scope>NUCLEOTIDE SEQUENCE [LARGE SCALE GENOMIC DNA]</scope>
    <source>
        <strain evidence="2 3">A-3-E</strain>
    </source>
</reference>
<keyword evidence="3" id="KW-1185">Reference proteome</keyword>
<name>A0A135HVH7_9HYPH</name>
<feature type="domain" description="HNH nuclease" evidence="1">
    <location>
        <begin position="200"/>
        <end position="251"/>
    </location>
</feature>
<accession>A0A135HVH7</accession>
<evidence type="ECO:0000313" key="3">
    <source>
        <dbReference type="Proteomes" id="UP000070107"/>
    </source>
</evidence>
<dbReference type="REBASE" id="149418">
    <property type="entry name" value="PdeA3EORF7160P"/>
</dbReference>
<sequence length="308" mass="34659">MSEAPIDTRIRLAAVEHIKRASAGGVITADDLRAGFLIDGQRVPLINPQRGIFKPASMKYLLSVRTVYPRTGARVWYDDQRTVHAQIERGDELIDYAFMGTDAGAADNRWLREARDGQIPILYFLGVAPQRYTFIWPTYVAEWSATDLKVRLAFGAPATTNKDWSIPDAPERRYGLRLVRQRLHQATFREAILSAYGNKCAITGLPEARLLDAAHIMPDKDEELGQPIVQNGLPLSKIHHAAFDANLIGIDADYRIHVSDALLSINDGPMFEYGLKAMAGQLIKLPTRGQDYPDRGRLEERFSQFRDR</sequence>
<organism evidence="2 3">
    <name type="scientific">Paramesorhizobium deserti</name>
    <dbReference type="NCBI Taxonomy" id="1494590"/>
    <lineage>
        <taxon>Bacteria</taxon>
        <taxon>Pseudomonadati</taxon>
        <taxon>Pseudomonadota</taxon>
        <taxon>Alphaproteobacteria</taxon>
        <taxon>Hyphomicrobiales</taxon>
        <taxon>Phyllobacteriaceae</taxon>
        <taxon>Paramesorhizobium</taxon>
    </lineage>
</organism>
<gene>
    <name evidence="2" type="ORF">ATN84_07160</name>
</gene>
<proteinExistence type="predicted"/>
<dbReference type="InterPro" id="IPR003615">
    <property type="entry name" value="HNH_nuc"/>
</dbReference>
<evidence type="ECO:0000313" key="2">
    <source>
        <dbReference type="EMBL" id="KXF77190.1"/>
    </source>
</evidence>
<dbReference type="Proteomes" id="UP000070107">
    <property type="component" value="Unassembled WGS sequence"/>
</dbReference>
<evidence type="ECO:0000259" key="1">
    <source>
        <dbReference type="Pfam" id="PF13391"/>
    </source>
</evidence>
<dbReference type="STRING" id="1494590.ATN84_07160"/>
<dbReference type="AlphaFoldDB" id="A0A135HVH7"/>
<dbReference type="OrthoDB" id="7181882at2"/>
<dbReference type="Pfam" id="PF13391">
    <property type="entry name" value="HNH_2"/>
    <property type="match status" value="1"/>
</dbReference>
<dbReference type="EMBL" id="LNTU01000012">
    <property type="protein sequence ID" value="KXF77190.1"/>
    <property type="molecule type" value="Genomic_DNA"/>
</dbReference>